<accession>A0A8J3EY68</accession>
<feature type="region of interest" description="Disordered" evidence="1">
    <location>
        <begin position="233"/>
        <end position="261"/>
    </location>
</feature>
<name>A0A8J3EY68_9ACTN</name>
<keyword evidence="3" id="KW-1185">Reference proteome</keyword>
<evidence type="ECO:0000256" key="1">
    <source>
        <dbReference type="SAM" id="MobiDB-lite"/>
    </source>
</evidence>
<dbReference type="AlphaFoldDB" id="A0A8J3EY68"/>
<feature type="compositionally biased region" description="Basic and acidic residues" evidence="1">
    <location>
        <begin position="241"/>
        <end position="251"/>
    </location>
</feature>
<organism evidence="2 3">
    <name type="scientific">Egicoccus halophilus</name>
    <dbReference type="NCBI Taxonomy" id="1670830"/>
    <lineage>
        <taxon>Bacteria</taxon>
        <taxon>Bacillati</taxon>
        <taxon>Actinomycetota</taxon>
        <taxon>Nitriliruptoria</taxon>
        <taxon>Egicoccales</taxon>
        <taxon>Egicoccaceae</taxon>
        <taxon>Egicoccus</taxon>
    </lineage>
</organism>
<reference evidence="2" key="1">
    <citation type="journal article" date="2014" name="Int. J. Syst. Evol. Microbiol.">
        <title>Complete genome sequence of Corynebacterium casei LMG S-19264T (=DSM 44701T), isolated from a smear-ripened cheese.</title>
        <authorList>
            <consortium name="US DOE Joint Genome Institute (JGI-PGF)"/>
            <person name="Walter F."/>
            <person name="Albersmeier A."/>
            <person name="Kalinowski J."/>
            <person name="Ruckert C."/>
        </authorList>
    </citation>
    <scope>NUCLEOTIDE SEQUENCE</scope>
    <source>
        <strain evidence="2">CGMCC 1.14988</strain>
    </source>
</reference>
<gene>
    <name evidence="2" type="ORF">GCM10011354_23270</name>
</gene>
<proteinExistence type="predicted"/>
<dbReference type="RefSeq" id="WP_130649951.1">
    <property type="nucleotide sequence ID" value="NZ_BMHA01000008.1"/>
</dbReference>
<comment type="caution">
    <text evidence="2">The sequence shown here is derived from an EMBL/GenBank/DDBJ whole genome shotgun (WGS) entry which is preliminary data.</text>
</comment>
<evidence type="ECO:0000313" key="3">
    <source>
        <dbReference type="Proteomes" id="UP000650511"/>
    </source>
</evidence>
<dbReference type="EMBL" id="BMHA01000008">
    <property type="protein sequence ID" value="GGI07275.1"/>
    <property type="molecule type" value="Genomic_DNA"/>
</dbReference>
<evidence type="ECO:0000313" key="2">
    <source>
        <dbReference type="EMBL" id="GGI07275.1"/>
    </source>
</evidence>
<sequence length="261" mass="26654">MIRVVAYDLGVGLDLDAAGRVLTQVEPRLVCLTSAPDPVRLRRLATSAGLEVAARCGRHDAATAVLVHPDVRVDTAASVPLRDGASTDGAGRDGSAGDEAAAVVCRVGGLRLSVTAARLPGRAEDRNVGVAALEAFLDGVDAARIVAASLDEPVGSGVLAVLTERFQDAHLVGGTGTGATRPSTDPRTRQDLVLVDRSLDVLGAFVATAVPAPLASSCLPVVADLAGRDDDATRLPVARADAARDTGDGHHPPSAPRRRPA</sequence>
<protein>
    <submittedName>
        <fullName evidence="2">Uncharacterized protein</fullName>
    </submittedName>
</protein>
<reference evidence="2" key="2">
    <citation type="submission" date="2020-09" db="EMBL/GenBank/DDBJ databases">
        <authorList>
            <person name="Sun Q."/>
            <person name="Zhou Y."/>
        </authorList>
    </citation>
    <scope>NUCLEOTIDE SEQUENCE</scope>
    <source>
        <strain evidence="2">CGMCC 1.14988</strain>
    </source>
</reference>
<dbReference type="Proteomes" id="UP000650511">
    <property type="component" value="Unassembled WGS sequence"/>
</dbReference>